<dbReference type="AlphaFoldDB" id="A0A0Q2QV18"/>
<gene>
    <name evidence="1" type="ORF">AMR76_20730</name>
</gene>
<protein>
    <submittedName>
        <fullName evidence="1">Deacylase</fullName>
    </submittedName>
</protein>
<dbReference type="Gene3D" id="2.40.160.20">
    <property type="match status" value="1"/>
</dbReference>
<dbReference type="Proteomes" id="UP000051221">
    <property type="component" value="Unassembled WGS sequence"/>
</dbReference>
<dbReference type="EMBL" id="LKHS01000027">
    <property type="protein sequence ID" value="KQH83901.1"/>
    <property type="molecule type" value="Genomic_DNA"/>
</dbReference>
<accession>A0A0Q2QV18</accession>
<dbReference type="Pfam" id="PF09411">
    <property type="entry name" value="PagL"/>
    <property type="match status" value="1"/>
</dbReference>
<comment type="caution">
    <text evidence="1">The sequence shown here is derived from an EMBL/GenBank/DDBJ whole genome shotgun (WGS) entry which is preliminary data.</text>
</comment>
<reference evidence="1 2" key="1">
    <citation type="submission" date="2015-08" db="EMBL/GenBank/DDBJ databases">
        <title>Antibacterial properties of a collection of Vibrionaceae strains.</title>
        <authorList>
            <person name="Giubergia S."/>
        </authorList>
    </citation>
    <scope>NUCLEOTIDE SEQUENCE [LARGE SCALE GENOMIC DNA]</scope>
    <source>
        <strain evidence="1 2">S0821</strain>
    </source>
</reference>
<dbReference type="InParanoid" id="A0A0Q2QV18"/>
<keyword evidence="2" id="KW-1185">Reference proteome</keyword>
<sequence length="93" mass="10379">MVALSPVFSYQFSSQFAGGKPLLEAGIGLSYISKSVFSDRDMGGNIQFEDRLTLGLRYDVGALMLTYLHYSNGGIYSKNAGMNSLLLNFRYFW</sequence>
<dbReference type="InterPro" id="IPR018550">
    <property type="entry name" value="Lipid-A_deacylase-rel"/>
</dbReference>
<name>A0A0Q2QV18_VIBFU</name>
<organism evidence="1 2">
    <name type="scientific">Vibrio furnissii</name>
    <dbReference type="NCBI Taxonomy" id="29494"/>
    <lineage>
        <taxon>Bacteria</taxon>
        <taxon>Pseudomonadati</taxon>
        <taxon>Pseudomonadota</taxon>
        <taxon>Gammaproteobacteria</taxon>
        <taxon>Vibrionales</taxon>
        <taxon>Vibrionaceae</taxon>
        <taxon>Vibrio</taxon>
    </lineage>
</organism>
<evidence type="ECO:0000313" key="1">
    <source>
        <dbReference type="EMBL" id="KQH83901.1"/>
    </source>
</evidence>
<evidence type="ECO:0000313" key="2">
    <source>
        <dbReference type="Proteomes" id="UP000051221"/>
    </source>
</evidence>
<proteinExistence type="predicted"/>